<proteinExistence type="predicted"/>
<sequence>MFGDPLERIWKDCIFDFCGVVNYERKMYRVVAESTKEERKEWLEDVKIIINKFFPSEDRFF</sequence>
<organism evidence="1 2">
    <name type="scientific">Pectobacterium araliae</name>
    <dbReference type="NCBI Taxonomy" id="3073862"/>
    <lineage>
        <taxon>Bacteria</taxon>
        <taxon>Pseudomonadati</taxon>
        <taxon>Pseudomonadota</taxon>
        <taxon>Gammaproteobacteria</taxon>
        <taxon>Enterobacterales</taxon>
        <taxon>Pectobacteriaceae</taxon>
        <taxon>Pectobacterium</taxon>
    </lineage>
</organism>
<protein>
    <submittedName>
        <fullName evidence="1">Uncharacterized protein</fullName>
    </submittedName>
</protein>
<accession>A0AAN0KBC1</accession>
<name>A0AAN0KBC1_9GAMM</name>
<evidence type="ECO:0000313" key="1">
    <source>
        <dbReference type="EMBL" id="BES85409.1"/>
    </source>
</evidence>
<gene>
    <name evidence="1" type="ORF">PEC302110_25060</name>
</gene>
<keyword evidence="2" id="KW-1185">Reference proteome</keyword>
<dbReference type="EMBL" id="AP028908">
    <property type="protein sequence ID" value="BES85409.1"/>
    <property type="molecule type" value="Genomic_DNA"/>
</dbReference>
<evidence type="ECO:0000313" key="2">
    <source>
        <dbReference type="Proteomes" id="UP001377830"/>
    </source>
</evidence>
<dbReference type="KEGG" id="parl:PEC302110_25060"/>
<dbReference type="AlphaFoldDB" id="A0AAN0KBC1"/>
<dbReference type="Proteomes" id="UP001377830">
    <property type="component" value="Chromosome"/>
</dbReference>
<reference evidence="2" key="1">
    <citation type="journal article" date="2024" name="Int. J. Syst. Evol. Microbiol.">
        <title>Pectobacterium araliae sp. nov., a pathogen causing bacterial soft rot of Japanese angelica tree in Japan.</title>
        <authorList>
            <person name="Sawada H."/>
            <person name="Someya N."/>
            <person name="Morohoshi T."/>
            <person name="Ono M."/>
            <person name="Satou M."/>
        </authorList>
    </citation>
    <scope>NUCLEOTIDE SEQUENCE [LARGE SCALE GENOMIC DNA]</scope>
    <source>
        <strain evidence="2">MAFF 302110</strain>
    </source>
</reference>